<dbReference type="PANTHER" id="PTHR42760:SF133">
    <property type="entry name" value="3-OXOACYL-[ACYL-CARRIER-PROTEIN] REDUCTASE"/>
    <property type="match status" value="1"/>
</dbReference>
<evidence type="ECO:0000256" key="2">
    <source>
        <dbReference type="ARBA" id="ARBA00023002"/>
    </source>
</evidence>
<accession>A0ABV6MQS7</accession>
<reference evidence="4 5" key="1">
    <citation type="submission" date="2024-09" db="EMBL/GenBank/DDBJ databases">
        <authorList>
            <person name="Sun Q."/>
            <person name="Mori K."/>
        </authorList>
    </citation>
    <scope>NUCLEOTIDE SEQUENCE [LARGE SCALE GENOMIC DNA]</scope>
    <source>
        <strain evidence="4 5">TBRC 1432</strain>
    </source>
</reference>
<dbReference type="Gene3D" id="3.40.50.720">
    <property type="entry name" value="NAD(P)-binding Rossmann-like Domain"/>
    <property type="match status" value="1"/>
</dbReference>
<dbReference type="Pfam" id="PF13561">
    <property type="entry name" value="adh_short_C2"/>
    <property type="match status" value="1"/>
</dbReference>
<dbReference type="EC" id="1.1.1.-" evidence="4"/>
<dbReference type="InterPro" id="IPR020904">
    <property type="entry name" value="Sc_DH/Rdtase_CS"/>
</dbReference>
<evidence type="ECO:0000313" key="5">
    <source>
        <dbReference type="Proteomes" id="UP001589810"/>
    </source>
</evidence>
<dbReference type="SMART" id="SM00822">
    <property type="entry name" value="PKS_KR"/>
    <property type="match status" value="1"/>
</dbReference>
<comment type="similarity">
    <text evidence="1">Belongs to the short-chain dehydrogenases/reductases (SDR) family.</text>
</comment>
<proteinExistence type="inferred from homology"/>
<protein>
    <submittedName>
        <fullName evidence="4">SDR family NAD(P)-dependent oxidoreductase</fullName>
        <ecNumber evidence="4">1.1.1.-</ecNumber>
    </submittedName>
</protein>
<evidence type="ECO:0000313" key="4">
    <source>
        <dbReference type="EMBL" id="MFC0542644.1"/>
    </source>
</evidence>
<dbReference type="SUPFAM" id="SSF51735">
    <property type="entry name" value="NAD(P)-binding Rossmann-fold domains"/>
    <property type="match status" value="1"/>
</dbReference>
<dbReference type="InterPro" id="IPR057326">
    <property type="entry name" value="KR_dom"/>
</dbReference>
<name>A0ABV6MQS7_9PSEU</name>
<dbReference type="PRINTS" id="PR00081">
    <property type="entry name" value="GDHRDH"/>
</dbReference>
<evidence type="ECO:0000259" key="3">
    <source>
        <dbReference type="SMART" id="SM00822"/>
    </source>
</evidence>
<keyword evidence="2 4" id="KW-0560">Oxidoreductase</keyword>
<dbReference type="InterPro" id="IPR036291">
    <property type="entry name" value="NAD(P)-bd_dom_sf"/>
</dbReference>
<sequence length="247" mass="26191">MTRPLAVVSGGTRGIGLALSDRLVKLGHRVVAFYHSDAEAAGLAADRLGLHVMRVDVADADAVARAAETVLAEHGAPRVLVNNAGLNVDRPFLEMSLDDWRRVVDTNLSGVFHLCRALVPAMLDSDDDGGGVVVNVGATTGIRPRRNGVNYCASKAGVLHLTKCLALELAPRVRVNCLIPGLIETDEVVARLDLDDPDSRAAALAEIPQRRIGTPEDVADALEFLVGSGSAYLTGQKIIVDGGQFMW</sequence>
<comment type="caution">
    <text evidence="4">The sequence shown here is derived from an EMBL/GenBank/DDBJ whole genome shotgun (WGS) entry which is preliminary data.</text>
</comment>
<dbReference type="PROSITE" id="PS00061">
    <property type="entry name" value="ADH_SHORT"/>
    <property type="match status" value="1"/>
</dbReference>
<gene>
    <name evidence="4" type="ORF">ACFFH7_14200</name>
</gene>
<feature type="domain" description="Ketoreductase" evidence="3">
    <location>
        <begin position="4"/>
        <end position="176"/>
    </location>
</feature>
<dbReference type="RefSeq" id="WP_273941060.1">
    <property type="nucleotide sequence ID" value="NZ_CP097263.1"/>
</dbReference>
<organism evidence="4 5">
    <name type="scientific">Kutzneria chonburiensis</name>
    <dbReference type="NCBI Taxonomy" id="1483604"/>
    <lineage>
        <taxon>Bacteria</taxon>
        <taxon>Bacillati</taxon>
        <taxon>Actinomycetota</taxon>
        <taxon>Actinomycetes</taxon>
        <taxon>Pseudonocardiales</taxon>
        <taxon>Pseudonocardiaceae</taxon>
        <taxon>Kutzneria</taxon>
    </lineage>
</organism>
<dbReference type="Proteomes" id="UP001589810">
    <property type="component" value="Unassembled WGS sequence"/>
</dbReference>
<evidence type="ECO:0000256" key="1">
    <source>
        <dbReference type="ARBA" id="ARBA00006484"/>
    </source>
</evidence>
<dbReference type="EMBL" id="JBHLUD010000004">
    <property type="protein sequence ID" value="MFC0542644.1"/>
    <property type="molecule type" value="Genomic_DNA"/>
</dbReference>
<dbReference type="InterPro" id="IPR002347">
    <property type="entry name" value="SDR_fam"/>
</dbReference>
<dbReference type="PANTHER" id="PTHR42760">
    <property type="entry name" value="SHORT-CHAIN DEHYDROGENASES/REDUCTASES FAMILY MEMBER"/>
    <property type="match status" value="1"/>
</dbReference>
<dbReference type="PRINTS" id="PR00080">
    <property type="entry name" value="SDRFAMILY"/>
</dbReference>
<keyword evidence="5" id="KW-1185">Reference proteome</keyword>
<dbReference type="GO" id="GO:0016491">
    <property type="term" value="F:oxidoreductase activity"/>
    <property type="evidence" value="ECO:0007669"/>
    <property type="project" value="UniProtKB-KW"/>
</dbReference>